<dbReference type="RefSeq" id="WP_129724533.1">
    <property type="nucleotide sequence ID" value="NZ_LR215031.1"/>
</dbReference>
<evidence type="ECO:0000313" key="3">
    <source>
        <dbReference type="EMBL" id="VEU72897.1"/>
    </source>
</evidence>
<name>A0A449AZI4_9BACT</name>
<dbReference type="KEGG" id="mgal:NCTC10186_00373"/>
<keyword evidence="4" id="KW-1185">Reference proteome</keyword>
<evidence type="ECO:0000313" key="4">
    <source>
        <dbReference type="Proteomes" id="UP000289862"/>
    </source>
</evidence>
<sequence length="228" mass="26390">MFSDLKLKIKQFNASQNYLARKILLVSLALVFTFLFVIMISESVYFKQYIKLDAAILKAKLNKTEIDLNQLSPAYALQKVYYTLASLILVALTIGFIFNLVILIFLFTNKYNGDKYFRFLYYSTSISFILLFFLISLQPEKTYITDRRVEVMDGMSITINEKILVNEISYKWFWVALALAFLGLILSIVAKTKLGYLKNSIFLARKIDDTNSLKQKIREIEEGRVASN</sequence>
<dbReference type="KEGG" id="mgal:NCTC10186_00102"/>
<reference evidence="3 4" key="1">
    <citation type="submission" date="2019-01" db="EMBL/GenBank/DDBJ databases">
        <authorList>
            <consortium name="Pathogen Informatics"/>
        </authorList>
    </citation>
    <scope>NUCLEOTIDE SEQUENCE [LARGE SCALE GENOMIC DNA]</scope>
    <source>
        <strain evidence="3 4">NCTC10186</strain>
    </source>
</reference>
<dbReference type="AlphaFoldDB" id="A0A449AZI4"/>
<accession>A0A449AZI4</accession>
<keyword evidence="1" id="KW-0472">Membrane</keyword>
<feature type="transmembrane region" description="Helical" evidence="1">
    <location>
        <begin position="119"/>
        <end position="137"/>
    </location>
</feature>
<dbReference type="EMBL" id="LR215031">
    <property type="protein sequence ID" value="VEU72638.1"/>
    <property type="molecule type" value="Genomic_DNA"/>
</dbReference>
<keyword evidence="1" id="KW-1133">Transmembrane helix</keyword>
<gene>
    <name evidence="2" type="ORF">NCTC10186_00102</name>
    <name evidence="3" type="ORF">NCTC10186_00373</name>
</gene>
<evidence type="ECO:0000313" key="2">
    <source>
        <dbReference type="EMBL" id="VEU72638.1"/>
    </source>
</evidence>
<feature type="transmembrane region" description="Helical" evidence="1">
    <location>
        <begin position="80"/>
        <end position="107"/>
    </location>
</feature>
<dbReference type="EMBL" id="LR215031">
    <property type="protein sequence ID" value="VEU72897.1"/>
    <property type="molecule type" value="Genomic_DNA"/>
</dbReference>
<feature type="transmembrane region" description="Helical" evidence="1">
    <location>
        <begin position="23"/>
        <end position="41"/>
    </location>
</feature>
<dbReference type="Proteomes" id="UP000289862">
    <property type="component" value="Chromosome"/>
</dbReference>
<organism evidence="3 4">
    <name type="scientific">Mycoplasmopsis gallopavonis</name>
    <dbReference type="NCBI Taxonomy" id="76629"/>
    <lineage>
        <taxon>Bacteria</taxon>
        <taxon>Bacillati</taxon>
        <taxon>Mycoplasmatota</taxon>
        <taxon>Mycoplasmoidales</taxon>
        <taxon>Metamycoplasmataceae</taxon>
        <taxon>Mycoplasmopsis</taxon>
    </lineage>
</organism>
<keyword evidence="1" id="KW-0812">Transmembrane</keyword>
<evidence type="ECO:0000256" key="1">
    <source>
        <dbReference type="SAM" id="Phobius"/>
    </source>
</evidence>
<proteinExistence type="predicted"/>
<protein>
    <submittedName>
        <fullName evidence="3">Uncharacterized protein</fullName>
    </submittedName>
</protein>
<feature type="transmembrane region" description="Helical" evidence="1">
    <location>
        <begin position="172"/>
        <end position="190"/>
    </location>
</feature>